<reference evidence="1 2" key="1">
    <citation type="journal article" date="2018" name="Front. Plant Sci.">
        <title>Red Clover (Trifolium pratense) and Zigzag Clover (T. medium) - A Picture of Genomic Similarities and Differences.</title>
        <authorList>
            <person name="Dluhosova J."/>
            <person name="Istvanek J."/>
            <person name="Nedelnik J."/>
            <person name="Repkova J."/>
        </authorList>
    </citation>
    <scope>NUCLEOTIDE SEQUENCE [LARGE SCALE GENOMIC DNA]</scope>
    <source>
        <strain evidence="2">cv. 10/8</strain>
        <tissue evidence="1">Leaf</tissue>
    </source>
</reference>
<feature type="non-terminal residue" evidence="1">
    <location>
        <position position="20"/>
    </location>
</feature>
<sequence length="20" mass="2446">MVVLKSKDSWRQAVLREDRE</sequence>
<accession>A0A392TR11</accession>
<protein>
    <submittedName>
        <fullName evidence="1">Uncharacterized protein</fullName>
    </submittedName>
</protein>
<proteinExistence type="predicted"/>
<evidence type="ECO:0000313" key="1">
    <source>
        <dbReference type="EMBL" id="MCI63104.1"/>
    </source>
</evidence>
<organism evidence="1 2">
    <name type="scientific">Trifolium medium</name>
    <dbReference type="NCBI Taxonomy" id="97028"/>
    <lineage>
        <taxon>Eukaryota</taxon>
        <taxon>Viridiplantae</taxon>
        <taxon>Streptophyta</taxon>
        <taxon>Embryophyta</taxon>
        <taxon>Tracheophyta</taxon>
        <taxon>Spermatophyta</taxon>
        <taxon>Magnoliopsida</taxon>
        <taxon>eudicotyledons</taxon>
        <taxon>Gunneridae</taxon>
        <taxon>Pentapetalae</taxon>
        <taxon>rosids</taxon>
        <taxon>fabids</taxon>
        <taxon>Fabales</taxon>
        <taxon>Fabaceae</taxon>
        <taxon>Papilionoideae</taxon>
        <taxon>50 kb inversion clade</taxon>
        <taxon>NPAAA clade</taxon>
        <taxon>Hologalegina</taxon>
        <taxon>IRL clade</taxon>
        <taxon>Trifolieae</taxon>
        <taxon>Trifolium</taxon>
    </lineage>
</organism>
<evidence type="ECO:0000313" key="2">
    <source>
        <dbReference type="Proteomes" id="UP000265520"/>
    </source>
</evidence>
<dbReference type="Proteomes" id="UP000265520">
    <property type="component" value="Unassembled WGS sequence"/>
</dbReference>
<keyword evidence="2" id="KW-1185">Reference proteome</keyword>
<dbReference type="AlphaFoldDB" id="A0A392TR11"/>
<dbReference type="EMBL" id="LXQA010631110">
    <property type="protein sequence ID" value="MCI63104.1"/>
    <property type="molecule type" value="Genomic_DNA"/>
</dbReference>
<comment type="caution">
    <text evidence="1">The sequence shown here is derived from an EMBL/GenBank/DDBJ whole genome shotgun (WGS) entry which is preliminary data.</text>
</comment>
<name>A0A392TR11_9FABA</name>